<evidence type="ECO:0000313" key="3">
    <source>
        <dbReference type="Proteomes" id="UP000001449"/>
    </source>
</evidence>
<dbReference type="eggNOG" id="ENOG502RB3C">
    <property type="taxonomic scope" value="Eukaryota"/>
</dbReference>
<accession>B8CDA9</accession>
<proteinExistence type="predicted"/>
<name>B8CDA9_THAPS</name>
<dbReference type="EMBL" id="CM000650">
    <property type="protein sequence ID" value="EED88474.1"/>
    <property type="molecule type" value="Genomic_DNA"/>
</dbReference>
<dbReference type="KEGG" id="tps:THAPSDRAFT_10230"/>
<feature type="region of interest" description="Disordered" evidence="1">
    <location>
        <begin position="126"/>
        <end position="160"/>
    </location>
</feature>
<dbReference type="HOGENOM" id="CLU_916708_0_0_1"/>
<evidence type="ECO:0000313" key="2">
    <source>
        <dbReference type="EMBL" id="EED88474.1"/>
    </source>
</evidence>
<reference evidence="2 3" key="2">
    <citation type="journal article" date="2008" name="Nature">
        <title>The Phaeodactylum genome reveals the evolutionary history of diatom genomes.</title>
        <authorList>
            <person name="Bowler C."/>
            <person name="Allen A.E."/>
            <person name="Badger J.H."/>
            <person name="Grimwood J."/>
            <person name="Jabbari K."/>
            <person name="Kuo A."/>
            <person name="Maheswari U."/>
            <person name="Martens C."/>
            <person name="Maumus F."/>
            <person name="Otillar R.P."/>
            <person name="Rayko E."/>
            <person name="Salamov A."/>
            <person name="Vandepoele K."/>
            <person name="Beszteri B."/>
            <person name="Gruber A."/>
            <person name="Heijde M."/>
            <person name="Katinka M."/>
            <person name="Mock T."/>
            <person name="Valentin K."/>
            <person name="Verret F."/>
            <person name="Berges J.A."/>
            <person name="Brownlee C."/>
            <person name="Cadoret J.P."/>
            <person name="Chiovitti A."/>
            <person name="Choi C.J."/>
            <person name="Coesel S."/>
            <person name="De Martino A."/>
            <person name="Detter J.C."/>
            <person name="Durkin C."/>
            <person name="Falciatore A."/>
            <person name="Fournet J."/>
            <person name="Haruta M."/>
            <person name="Huysman M.J."/>
            <person name="Jenkins B.D."/>
            <person name="Jiroutova K."/>
            <person name="Jorgensen R.E."/>
            <person name="Joubert Y."/>
            <person name="Kaplan A."/>
            <person name="Kroger N."/>
            <person name="Kroth P.G."/>
            <person name="La Roche J."/>
            <person name="Lindquist E."/>
            <person name="Lommer M."/>
            <person name="Martin-Jezequel V."/>
            <person name="Lopez P.J."/>
            <person name="Lucas S."/>
            <person name="Mangogna M."/>
            <person name="McGinnis K."/>
            <person name="Medlin L.K."/>
            <person name="Montsant A."/>
            <person name="Oudot-Le Secq M.P."/>
            <person name="Napoli C."/>
            <person name="Obornik M."/>
            <person name="Parker M.S."/>
            <person name="Petit J.L."/>
            <person name="Porcel B.M."/>
            <person name="Poulsen N."/>
            <person name="Robison M."/>
            <person name="Rychlewski L."/>
            <person name="Rynearson T.A."/>
            <person name="Schmutz J."/>
            <person name="Shapiro H."/>
            <person name="Siaut M."/>
            <person name="Stanley M."/>
            <person name="Sussman M.R."/>
            <person name="Taylor A.R."/>
            <person name="Vardi A."/>
            <person name="von Dassow P."/>
            <person name="Vyverman W."/>
            <person name="Willis A."/>
            <person name="Wyrwicz L.S."/>
            <person name="Rokhsar D.S."/>
            <person name="Weissenbach J."/>
            <person name="Armbrust E.V."/>
            <person name="Green B.R."/>
            <person name="Van de Peer Y."/>
            <person name="Grigoriev I.V."/>
        </authorList>
    </citation>
    <scope>NUCLEOTIDE SEQUENCE [LARGE SCALE GENOMIC DNA]</scope>
    <source>
        <strain evidence="2 3">CCMP1335</strain>
    </source>
</reference>
<reference evidence="2 3" key="1">
    <citation type="journal article" date="2004" name="Science">
        <title>The genome of the diatom Thalassiosira pseudonana: ecology, evolution, and metabolism.</title>
        <authorList>
            <person name="Armbrust E.V."/>
            <person name="Berges J.A."/>
            <person name="Bowler C."/>
            <person name="Green B.R."/>
            <person name="Martinez D."/>
            <person name="Putnam N.H."/>
            <person name="Zhou S."/>
            <person name="Allen A.E."/>
            <person name="Apt K.E."/>
            <person name="Bechner M."/>
            <person name="Brzezinski M.A."/>
            <person name="Chaal B.K."/>
            <person name="Chiovitti A."/>
            <person name="Davis A.K."/>
            <person name="Demarest M.S."/>
            <person name="Detter J.C."/>
            <person name="Glavina T."/>
            <person name="Goodstein D."/>
            <person name="Hadi M.Z."/>
            <person name="Hellsten U."/>
            <person name="Hildebrand M."/>
            <person name="Jenkins B.D."/>
            <person name="Jurka J."/>
            <person name="Kapitonov V.V."/>
            <person name="Kroger N."/>
            <person name="Lau W.W."/>
            <person name="Lane T.W."/>
            <person name="Larimer F.W."/>
            <person name="Lippmeier J.C."/>
            <person name="Lucas S."/>
            <person name="Medina M."/>
            <person name="Montsant A."/>
            <person name="Obornik M."/>
            <person name="Parker M.S."/>
            <person name="Palenik B."/>
            <person name="Pazour G.J."/>
            <person name="Richardson P.M."/>
            <person name="Rynearson T.A."/>
            <person name="Saito M.A."/>
            <person name="Schwartz D.C."/>
            <person name="Thamatrakoln K."/>
            <person name="Valentin K."/>
            <person name="Vardi A."/>
            <person name="Wilkerson F.P."/>
            <person name="Rokhsar D.S."/>
        </authorList>
    </citation>
    <scope>NUCLEOTIDE SEQUENCE [LARGE SCALE GENOMIC DNA]</scope>
    <source>
        <strain evidence="2 3">CCMP1335</strain>
    </source>
</reference>
<dbReference type="Proteomes" id="UP000001449">
    <property type="component" value="Chromosome 15"/>
</dbReference>
<dbReference type="RefSeq" id="XP_002294119.1">
    <property type="nucleotide sequence ID" value="XM_002294083.1"/>
</dbReference>
<keyword evidence="3" id="KW-1185">Reference proteome</keyword>
<evidence type="ECO:0000256" key="1">
    <source>
        <dbReference type="SAM" id="MobiDB-lite"/>
    </source>
</evidence>
<dbReference type="GeneID" id="7450279"/>
<dbReference type="InParanoid" id="B8CDA9"/>
<feature type="compositionally biased region" description="Polar residues" evidence="1">
    <location>
        <begin position="149"/>
        <end position="160"/>
    </location>
</feature>
<dbReference type="PaxDb" id="35128-Thaps10230"/>
<feature type="compositionally biased region" description="Basic and acidic residues" evidence="1">
    <location>
        <begin position="130"/>
        <end position="140"/>
    </location>
</feature>
<protein>
    <submittedName>
        <fullName evidence="2">Uncharacterized protein</fullName>
    </submittedName>
</protein>
<gene>
    <name evidence="2" type="ORF">THAPSDRAFT_10230</name>
</gene>
<organism evidence="2 3">
    <name type="scientific">Thalassiosira pseudonana</name>
    <name type="common">Marine diatom</name>
    <name type="synonym">Cyclotella nana</name>
    <dbReference type="NCBI Taxonomy" id="35128"/>
    <lineage>
        <taxon>Eukaryota</taxon>
        <taxon>Sar</taxon>
        <taxon>Stramenopiles</taxon>
        <taxon>Ochrophyta</taxon>
        <taxon>Bacillariophyta</taxon>
        <taxon>Coscinodiscophyceae</taxon>
        <taxon>Thalassiosirophycidae</taxon>
        <taxon>Thalassiosirales</taxon>
        <taxon>Thalassiosiraceae</taxon>
        <taxon>Thalassiosira</taxon>
    </lineage>
</organism>
<dbReference type="AlphaFoldDB" id="B8CDA9"/>
<sequence length="304" mass="34609">MVPKSICGVGGCLNLGLRRRCLQGHHRRRRLRQRIRQQHQANQAWVTNDDNNQATNKTNVARVAFMITSEQRQKLSIELGYTPQDIRSFKPIEALLLLEHGIQRVSDGGDFRSTLKELLEENESLMNAQHEQEEQRDVLHNPDGGEGDNNMSKQQNANGELTTQDATKLRIAANITPHDSEVLHMKPDVAAAFLASHQEKEQRIEQQHIVQEEGDNEVATEDCWYEVIEKFPSRSVSTSADDNGSQQFEGPIEERVIALFPTKKEALECAAIKERSRRGRGEGDAYTEGENAVKNFFVRRRWSE</sequence>